<dbReference type="GO" id="GO:0006084">
    <property type="term" value="P:acetyl-CoA metabolic process"/>
    <property type="evidence" value="ECO:0007669"/>
    <property type="project" value="InterPro"/>
</dbReference>
<organism evidence="8 9">
    <name type="scientific">Solanum bulbocastanum</name>
    <name type="common">Wild potato</name>
    <dbReference type="NCBI Taxonomy" id="147425"/>
    <lineage>
        <taxon>Eukaryota</taxon>
        <taxon>Viridiplantae</taxon>
        <taxon>Streptophyta</taxon>
        <taxon>Embryophyta</taxon>
        <taxon>Tracheophyta</taxon>
        <taxon>Spermatophyta</taxon>
        <taxon>Magnoliopsida</taxon>
        <taxon>eudicotyledons</taxon>
        <taxon>Gunneridae</taxon>
        <taxon>Pentapetalae</taxon>
        <taxon>asterids</taxon>
        <taxon>lamiids</taxon>
        <taxon>Solanales</taxon>
        <taxon>Solanaceae</taxon>
        <taxon>Solanoideae</taxon>
        <taxon>Solaneae</taxon>
        <taxon>Solanum</taxon>
    </lineage>
</organism>
<dbReference type="NCBIfam" id="TIGR01833">
    <property type="entry name" value="HMG-CoA-S_euk"/>
    <property type="match status" value="1"/>
</dbReference>
<dbReference type="Pfam" id="PF01154">
    <property type="entry name" value="HMG_CoA_synt_N"/>
    <property type="match status" value="2"/>
</dbReference>
<comment type="similarity">
    <text evidence="1 5">Belongs to the thiolase-like superfamily. HMG-CoA synthase family.</text>
</comment>
<keyword evidence="2 5" id="KW-0808">Transferase</keyword>
<dbReference type="CDD" id="cd00827">
    <property type="entry name" value="init_cond_enzymes"/>
    <property type="match status" value="2"/>
</dbReference>
<evidence type="ECO:0000256" key="5">
    <source>
        <dbReference type="RuleBase" id="RU364071"/>
    </source>
</evidence>
<dbReference type="GO" id="GO:0010142">
    <property type="term" value="P:farnesyl diphosphate biosynthetic process, mevalonate pathway"/>
    <property type="evidence" value="ECO:0007669"/>
    <property type="project" value="InterPro"/>
</dbReference>
<keyword evidence="5" id="KW-0753">Steroid metabolism</keyword>
<dbReference type="SUPFAM" id="SSF53901">
    <property type="entry name" value="Thiolase-like"/>
    <property type="match status" value="4"/>
</dbReference>
<comment type="catalytic activity">
    <reaction evidence="5">
        <text>acetoacetyl-CoA + acetyl-CoA + H2O = (3S)-3-hydroxy-3-methylglutaryl-CoA + CoA + H(+)</text>
        <dbReference type="Rhea" id="RHEA:10188"/>
        <dbReference type="ChEBI" id="CHEBI:15377"/>
        <dbReference type="ChEBI" id="CHEBI:15378"/>
        <dbReference type="ChEBI" id="CHEBI:43074"/>
        <dbReference type="ChEBI" id="CHEBI:57286"/>
        <dbReference type="ChEBI" id="CHEBI:57287"/>
        <dbReference type="ChEBI" id="CHEBI:57288"/>
        <dbReference type="EC" id="2.3.3.10"/>
    </reaction>
</comment>
<feature type="binding site" evidence="4">
    <location>
        <position position="189"/>
    </location>
    <ligand>
        <name>CoA</name>
        <dbReference type="ChEBI" id="CHEBI:57287"/>
    </ligand>
</feature>
<dbReference type="InterPro" id="IPR013528">
    <property type="entry name" value="HMG_CoA_synth_N"/>
</dbReference>
<keyword evidence="5" id="KW-0752">Steroid biosynthesis</keyword>
<dbReference type="GO" id="GO:0016126">
    <property type="term" value="P:sterol biosynthetic process"/>
    <property type="evidence" value="ECO:0007669"/>
    <property type="project" value="UniProtKB-KW"/>
</dbReference>
<dbReference type="EMBL" id="JBANQN010000008">
    <property type="protein sequence ID" value="KAK6783244.1"/>
    <property type="molecule type" value="Genomic_DNA"/>
</dbReference>
<sequence length="644" mass="71468">MLEVLEAHDGASKGKYTIGLGQDCMGFCTEVEDVISMSLTAVNSLLEKYSVDPKQIGRLEVGSETVIDKSKSIKTFLMQIFEVYAEGPARPTGGAAAVAMLVGPDAPIVFESKIRASHMSHAYDFYKPILDSEYPVVDGKLSQTCYLMALDACYKSLCNKYEKLEGKQFSMEDAAYFVFHSPYNKLVQKSFSRLLFNDFLRNASSIDESAKKILAPFESLTGDESYQSRDLEKASQQLAKPLYDEKVQPTTLIPKQVGNMYTASLYAAFASLLHNKHNTLAGQRVIMFSYGSGLTATMFSLKFNKGQHPFSLSNIASVMNVAEKLESRHEFTPEKFIEILKLMEHRYGAKDFVTSKDCSLLTPGTYYLTEVDSKYRRFYAKKAHENGQEELEAHDEVSKGAYTTDPGQDCMGFVIEDEDVVSMRINHLQHDGCYLSSGEEHGNTDIEGVDSHNSSYGGTAALFNCVNWVESSSWDGRYGLVACTDSAVYAKGPARATGGAAAIAMLVGPDAPIVTESKIRASHMSHVVDSEISQTCYLKALDSCDKGLCNKYEKVEGEQFSIDNAAYFAFHSPYNKLVQKCFGRLLYNDFLRNASSIDESARQILAPFESLTGDESYQRHDLDEAGQHVIMFSYGGDQLQQCFH</sequence>
<feature type="domain" description="Hydroxymethylglutaryl-coenzyme A synthase C-terminal" evidence="7">
    <location>
        <begin position="108"/>
        <end position="382"/>
    </location>
</feature>
<keyword evidence="5" id="KW-0444">Lipid biosynthesis</keyword>
<feature type="domain" description="Hydroxymethylglutaryl-coenzyme A synthase C-terminal" evidence="7">
    <location>
        <begin position="527"/>
        <end position="627"/>
    </location>
</feature>
<name>A0AAN8TAY3_SOLBU</name>
<dbReference type="Gene3D" id="3.40.47.10">
    <property type="match status" value="3"/>
</dbReference>
<evidence type="ECO:0000256" key="3">
    <source>
        <dbReference type="PIRSR" id="PIRSR610122-1"/>
    </source>
</evidence>
<keyword evidence="5" id="KW-0443">Lipid metabolism</keyword>
<dbReference type="Proteomes" id="UP001371456">
    <property type="component" value="Unassembled WGS sequence"/>
</dbReference>
<comment type="caution">
    <text evidence="8">The sequence shown here is derived from an EMBL/GenBank/DDBJ whole genome shotgun (WGS) entry which is preliminary data.</text>
</comment>
<feature type="active site" description="Proton donor/acceptor" evidence="3">
    <location>
        <position position="180"/>
    </location>
</feature>
<dbReference type="EC" id="2.3.3.10" evidence="5"/>
<evidence type="ECO:0000313" key="8">
    <source>
        <dbReference type="EMBL" id="KAK6783244.1"/>
    </source>
</evidence>
<evidence type="ECO:0000256" key="2">
    <source>
        <dbReference type="ARBA" id="ARBA00022679"/>
    </source>
</evidence>
<evidence type="ECO:0000259" key="7">
    <source>
        <dbReference type="Pfam" id="PF08540"/>
    </source>
</evidence>
<dbReference type="AlphaFoldDB" id="A0AAN8TAY3"/>
<evidence type="ECO:0000256" key="4">
    <source>
        <dbReference type="PIRSR" id="PIRSR610122-2"/>
    </source>
</evidence>
<feature type="active site" description="Proton donor/acceptor" evidence="3">
    <location>
        <position position="64"/>
    </location>
</feature>
<dbReference type="InterPro" id="IPR010122">
    <property type="entry name" value="HMG_CoA_synthase_euk"/>
</dbReference>
<accession>A0AAN8TAY3</accession>
<evidence type="ECO:0000313" key="9">
    <source>
        <dbReference type="Proteomes" id="UP001371456"/>
    </source>
</evidence>
<keyword evidence="9" id="KW-1185">Reference proteome</keyword>
<dbReference type="InterPro" id="IPR016039">
    <property type="entry name" value="Thiolase-like"/>
</dbReference>
<dbReference type="GO" id="GO:0004421">
    <property type="term" value="F:hydroxymethylglutaryl-CoA synthase activity"/>
    <property type="evidence" value="ECO:0007669"/>
    <property type="project" value="UniProtKB-EC"/>
</dbReference>
<evidence type="ECO:0000256" key="1">
    <source>
        <dbReference type="ARBA" id="ARBA00007061"/>
    </source>
</evidence>
<evidence type="ECO:0000259" key="6">
    <source>
        <dbReference type="Pfam" id="PF01154"/>
    </source>
</evidence>
<dbReference type="Pfam" id="PF08540">
    <property type="entry name" value="HMG_CoA_synt_C"/>
    <property type="match status" value="2"/>
</dbReference>
<feature type="domain" description="Hydroxymethylglutaryl-coenzyme A synthase N-terminal" evidence="6">
    <location>
        <begin position="439"/>
        <end position="512"/>
    </location>
</feature>
<comment type="function">
    <text evidence="5">Catalyzes the condensation of acetyl-CoA with acetoacetyl-CoA to form HMG-CoA.</text>
</comment>
<dbReference type="PANTHER" id="PTHR43323:SF2">
    <property type="entry name" value="HYDROXYMETHYLGLUTARYL-COA SYNTHASE"/>
    <property type="match status" value="1"/>
</dbReference>
<proteinExistence type="inferred from homology"/>
<keyword evidence="5" id="KW-1207">Sterol metabolism</keyword>
<reference evidence="8 9" key="1">
    <citation type="submission" date="2024-02" db="EMBL/GenBank/DDBJ databases">
        <title>de novo genome assembly of Solanum bulbocastanum strain 11H21.</title>
        <authorList>
            <person name="Hosaka A.J."/>
        </authorList>
    </citation>
    <scope>NUCLEOTIDE SEQUENCE [LARGE SCALE GENOMIC DNA]</scope>
    <source>
        <tissue evidence="8">Young leaves</tissue>
    </source>
</reference>
<feature type="binding site" evidence="4">
    <location>
        <position position="142"/>
    </location>
    <ligand>
        <name>CoA</name>
        <dbReference type="ChEBI" id="CHEBI:57287"/>
    </ligand>
</feature>
<comment type="pathway">
    <text evidence="5">Metabolic intermediate biosynthesis; (R)-mevalonate biosynthesis; (R)-mevalonate from acetyl-CoA: step 2/3.</text>
</comment>
<gene>
    <name evidence="8" type="ORF">RDI58_021041</name>
</gene>
<keyword evidence="5" id="KW-0756">Sterol biosynthesis</keyword>
<feature type="domain" description="Hydroxymethylglutaryl-coenzyme A synthase N-terminal" evidence="6">
    <location>
        <begin position="5"/>
        <end position="82"/>
    </location>
</feature>
<dbReference type="InterPro" id="IPR013746">
    <property type="entry name" value="HMG_CoA_synt_C_dom"/>
</dbReference>
<feature type="binding site" evidence="4">
    <location>
        <position position="185"/>
    </location>
    <ligand>
        <name>CoA</name>
        <dbReference type="ChEBI" id="CHEBI:57287"/>
    </ligand>
</feature>
<dbReference type="PANTHER" id="PTHR43323">
    <property type="entry name" value="3-HYDROXY-3-METHYLGLUTARYL COENZYME A SYNTHASE"/>
    <property type="match status" value="1"/>
</dbReference>
<protein>
    <recommendedName>
        <fullName evidence="5">Hydroxymethylglutaryl-CoA synthase</fullName>
        <shortName evidence="5">HMG-CoA synthase</shortName>
        <ecNumber evidence="5">2.3.3.10</ecNumber>
    </recommendedName>
    <alternativeName>
        <fullName evidence="5">3-hydroxy-3-methylglutaryl coenzyme A synthase</fullName>
    </alternativeName>
</protein>